<proteinExistence type="inferred from homology"/>
<dbReference type="InterPro" id="IPR012338">
    <property type="entry name" value="Beta-lactam/transpept-like"/>
</dbReference>
<dbReference type="AlphaFoldDB" id="A0A1U7DGU3"/>
<gene>
    <name evidence="3" type="ORF">BV394_04810</name>
</gene>
<keyword evidence="2" id="KW-0378">Hydrolase</keyword>
<evidence type="ECO:0000256" key="2">
    <source>
        <dbReference type="ARBA" id="ARBA00022801"/>
    </source>
</evidence>
<dbReference type="OrthoDB" id="5372081at2"/>
<name>A0A1U7DGU3_9RHOB</name>
<dbReference type="Gene3D" id="3.50.80.20">
    <property type="entry name" value="D-Ala-D-Ala carboxypeptidase C, peptidase S13"/>
    <property type="match status" value="1"/>
</dbReference>
<dbReference type="Proteomes" id="UP000187266">
    <property type="component" value="Chromosome"/>
</dbReference>
<accession>A0A2M9DET9</accession>
<dbReference type="PRINTS" id="PR00922">
    <property type="entry name" value="DADACBPTASE3"/>
</dbReference>
<keyword evidence="3" id="KW-0121">Carboxypeptidase</keyword>
<dbReference type="NCBIfam" id="TIGR00666">
    <property type="entry name" value="PBP4"/>
    <property type="match status" value="1"/>
</dbReference>
<comment type="similarity">
    <text evidence="1">Belongs to the peptidase S13 family.</text>
</comment>
<keyword evidence="3" id="KW-0645">Protease</keyword>
<dbReference type="Pfam" id="PF02113">
    <property type="entry name" value="Peptidase_S13"/>
    <property type="match status" value="1"/>
</dbReference>
<dbReference type="PANTHER" id="PTHR30023:SF0">
    <property type="entry name" value="PENICILLIN-SENSITIVE CARBOXYPEPTIDASE A"/>
    <property type="match status" value="1"/>
</dbReference>
<dbReference type="GO" id="GO:0006508">
    <property type="term" value="P:proteolysis"/>
    <property type="evidence" value="ECO:0007669"/>
    <property type="project" value="InterPro"/>
</dbReference>
<reference evidence="3 4" key="1">
    <citation type="submission" date="2017-01" db="EMBL/GenBank/DDBJ databases">
        <title>Genomic analysis of Xuhuaishuia manganoxidans DY6-4.</title>
        <authorList>
            <person name="Wang X."/>
        </authorList>
    </citation>
    <scope>NUCLEOTIDE SEQUENCE [LARGE SCALE GENOMIC DNA]</scope>
    <source>
        <strain evidence="3 4">DY6-4</strain>
    </source>
</reference>
<dbReference type="STRING" id="1267768.BV394_04810"/>
<dbReference type="RefSeq" id="WP_076979143.1">
    <property type="nucleotide sequence ID" value="NZ_PGFI01000011.1"/>
</dbReference>
<accession>A0A1U7DGU3</accession>
<evidence type="ECO:0000313" key="4">
    <source>
        <dbReference type="Proteomes" id="UP000187266"/>
    </source>
</evidence>
<dbReference type="InterPro" id="IPR000667">
    <property type="entry name" value="Peptidase_S13"/>
</dbReference>
<dbReference type="EMBL" id="CP019124">
    <property type="protein sequence ID" value="APX89119.1"/>
    <property type="molecule type" value="Genomic_DNA"/>
</dbReference>
<protein>
    <submittedName>
        <fullName evidence="3">D-alanyl-D-alanine carboxypeptidase/D-alanyl-D-alanine-endopeptidase</fullName>
    </submittedName>
</protein>
<evidence type="ECO:0000256" key="1">
    <source>
        <dbReference type="ARBA" id="ARBA00006096"/>
    </source>
</evidence>
<evidence type="ECO:0000313" key="3">
    <source>
        <dbReference type="EMBL" id="APX89119.1"/>
    </source>
</evidence>
<dbReference type="Gene3D" id="3.40.710.10">
    <property type="entry name" value="DD-peptidase/beta-lactamase superfamily"/>
    <property type="match status" value="2"/>
</dbReference>
<dbReference type="PANTHER" id="PTHR30023">
    <property type="entry name" value="D-ALANYL-D-ALANINE CARBOXYPEPTIDASE"/>
    <property type="match status" value="1"/>
</dbReference>
<dbReference type="GO" id="GO:0004185">
    <property type="term" value="F:serine-type carboxypeptidase activity"/>
    <property type="evidence" value="ECO:0007669"/>
    <property type="project" value="InterPro"/>
</dbReference>
<keyword evidence="4" id="KW-1185">Reference proteome</keyword>
<dbReference type="SUPFAM" id="SSF56601">
    <property type="entry name" value="beta-lactamase/transpeptidase-like"/>
    <property type="match status" value="1"/>
</dbReference>
<organism evidence="3 4">
    <name type="scientific">Brevirhabdus pacifica</name>
    <dbReference type="NCBI Taxonomy" id="1267768"/>
    <lineage>
        <taxon>Bacteria</taxon>
        <taxon>Pseudomonadati</taxon>
        <taxon>Pseudomonadota</taxon>
        <taxon>Alphaproteobacteria</taxon>
        <taxon>Rhodobacterales</taxon>
        <taxon>Paracoccaceae</taxon>
        <taxon>Brevirhabdus</taxon>
    </lineage>
</organism>
<sequence>MAKRIDITSRRALLAGLAAGVATSVSAQQASLIAPRTSIRPLPRGEEGVVRERPAPPPLADLASVVEGAGLSGQFSCVVMDAHTGEVLEAYQPALSLPPASVAKSLTTLYALDALGPGYRFKTRVLATGPTVNGVIQGDIVLAGGGDPTLESDGLATLVDKLAQAGINGVTGRFILADAALPSLRMIDKDQPDHVGYNPAISGLNLNFNRVFFEWKRESAGYDITMEARSAGLRPPVSVARMRVVDRKVPVYTYEDEGDRDGWTVAKGALGKGGGRWLPVRNPSLYAGEVFLTLAKDKGIRLPEPETGALPDDARILAERSSADLRRILKDMLKYSTNLTAETVGLAASRARGLPVTSLRESSAAMNLWLMQRYGVEDVALVDHSGLGEDSRVSSYAMAAGLAKAGFDGPLPELMKPVTPRDEEGKAVSNTRVRIQAKTGTLNFASALAGYISAPGERELTFAIFSVNLEERAKIPKEDRERPDGSRAWNARSRRLQRTLLTRWAKLPVN</sequence>
<dbReference type="GO" id="GO:0000270">
    <property type="term" value="P:peptidoglycan metabolic process"/>
    <property type="evidence" value="ECO:0007669"/>
    <property type="project" value="TreeGrafter"/>
</dbReference>